<dbReference type="OrthoDB" id="3913322at2759"/>
<gene>
    <name evidence="1" type="ORF">LSUE1_G003219</name>
</gene>
<dbReference type="Proteomes" id="UP000469558">
    <property type="component" value="Unassembled WGS sequence"/>
</dbReference>
<proteinExistence type="predicted"/>
<keyword evidence="2" id="KW-1185">Reference proteome</keyword>
<protein>
    <submittedName>
        <fullName evidence="1">Uncharacterized protein</fullName>
    </submittedName>
</protein>
<name>A0A8T9C1B6_9HELO</name>
<feature type="non-terminal residue" evidence="1">
    <location>
        <position position="1"/>
    </location>
</feature>
<dbReference type="Pfam" id="PF19271">
    <property type="entry name" value="Nis1"/>
    <property type="match status" value="1"/>
</dbReference>
<evidence type="ECO:0000313" key="2">
    <source>
        <dbReference type="Proteomes" id="UP000469558"/>
    </source>
</evidence>
<comment type="caution">
    <text evidence="1">The sequence shown here is derived from an EMBL/GenBank/DDBJ whole genome shotgun (WGS) entry which is preliminary data.</text>
</comment>
<dbReference type="InterPro" id="IPR045469">
    <property type="entry name" value="Nis1"/>
</dbReference>
<reference evidence="1 2" key="1">
    <citation type="submission" date="2018-05" db="EMBL/GenBank/DDBJ databases">
        <title>Genome sequencing and assembly of the regulated plant pathogen Lachnellula willkommii and related sister species for the development of diagnostic species identification markers.</title>
        <authorList>
            <person name="Giroux E."/>
            <person name="Bilodeau G."/>
        </authorList>
    </citation>
    <scope>NUCLEOTIDE SEQUENCE [LARGE SCALE GENOMIC DNA]</scope>
    <source>
        <strain evidence="1 2">CBS 268.59</strain>
    </source>
</reference>
<evidence type="ECO:0000313" key="1">
    <source>
        <dbReference type="EMBL" id="TVY73245.1"/>
    </source>
</evidence>
<dbReference type="AlphaFoldDB" id="A0A8T9C1B6"/>
<accession>A0A8T9C1B6</accession>
<dbReference type="EMBL" id="QGMK01001140">
    <property type="protein sequence ID" value="TVY73245.1"/>
    <property type="molecule type" value="Genomic_DNA"/>
</dbReference>
<organism evidence="1 2">
    <name type="scientific">Lachnellula suecica</name>
    <dbReference type="NCBI Taxonomy" id="602035"/>
    <lineage>
        <taxon>Eukaryota</taxon>
        <taxon>Fungi</taxon>
        <taxon>Dikarya</taxon>
        <taxon>Ascomycota</taxon>
        <taxon>Pezizomycotina</taxon>
        <taxon>Leotiomycetes</taxon>
        <taxon>Helotiales</taxon>
        <taxon>Lachnaceae</taxon>
        <taxon>Lachnellula</taxon>
    </lineage>
</organism>
<sequence>IFGITAPATIAPGQDFNVTLETQNYIQTIYDVAVVFGLAPGQGHPDTLGTVIASEYLGPSKSNIIVPIVYTVSVDKNTPVGSSTLSASVMSLYGVSSGPTLSNYNVTVVVGDVVSEERVSSS</sequence>